<keyword evidence="2 3" id="KW-0143">Chaperone</keyword>
<feature type="coiled-coil region" evidence="6">
    <location>
        <begin position="19"/>
        <end position="67"/>
    </location>
</feature>
<reference evidence="7 8" key="1">
    <citation type="submission" date="2017-09" db="EMBL/GenBank/DDBJ databases">
        <title>Depth-based differentiation of microbial function through sediment-hosted aquifers and enrichment of novel symbionts in the deep terrestrial subsurface.</title>
        <authorList>
            <person name="Probst A.J."/>
            <person name="Ladd B."/>
            <person name="Jarett J.K."/>
            <person name="Geller-Mcgrath D.E."/>
            <person name="Sieber C.M."/>
            <person name="Emerson J.B."/>
            <person name="Anantharaman K."/>
            <person name="Thomas B.C."/>
            <person name="Malmstrom R."/>
            <person name="Stieglmeier M."/>
            <person name="Klingl A."/>
            <person name="Woyke T."/>
            <person name="Ryan C.M."/>
            <person name="Banfield J.F."/>
        </authorList>
    </citation>
    <scope>NUCLEOTIDE SEQUENCE [LARGE SCALE GENOMIC DNA]</scope>
    <source>
        <strain evidence="7">CG22_combo_CG10-13_8_21_14_all_34_12</strain>
    </source>
</reference>
<dbReference type="PRINTS" id="PR00773">
    <property type="entry name" value="GRPEPROTEIN"/>
</dbReference>
<dbReference type="PANTHER" id="PTHR21237:SF23">
    <property type="entry name" value="GRPE PROTEIN HOMOLOG, MITOCHONDRIAL"/>
    <property type="match status" value="1"/>
</dbReference>
<evidence type="ECO:0000313" key="8">
    <source>
        <dbReference type="Proteomes" id="UP000229699"/>
    </source>
</evidence>
<evidence type="ECO:0000256" key="1">
    <source>
        <dbReference type="ARBA" id="ARBA00009054"/>
    </source>
</evidence>
<accession>A0A2H0C1V4</accession>
<dbReference type="InterPro" id="IPR009012">
    <property type="entry name" value="GrpE_head"/>
</dbReference>
<dbReference type="AlphaFoldDB" id="A0A2H0C1V4"/>
<dbReference type="HAMAP" id="MF_01151">
    <property type="entry name" value="GrpE"/>
    <property type="match status" value="1"/>
</dbReference>
<evidence type="ECO:0000256" key="6">
    <source>
        <dbReference type="SAM" id="Coils"/>
    </source>
</evidence>
<keyword evidence="3" id="KW-0963">Cytoplasm</keyword>
<dbReference type="InterPro" id="IPR013805">
    <property type="entry name" value="GrpE_CC"/>
</dbReference>
<evidence type="ECO:0000256" key="2">
    <source>
        <dbReference type="ARBA" id="ARBA00023186"/>
    </source>
</evidence>
<organism evidence="7 8">
    <name type="scientific">Candidatus Roizmanbacteria bacterium CG22_combo_CG10-13_8_21_14_all_34_12</name>
    <dbReference type="NCBI Taxonomy" id="1974860"/>
    <lineage>
        <taxon>Bacteria</taxon>
        <taxon>Candidatus Roizmaniibacteriota</taxon>
    </lineage>
</organism>
<dbReference type="GO" id="GO:0051087">
    <property type="term" value="F:protein-folding chaperone binding"/>
    <property type="evidence" value="ECO:0007669"/>
    <property type="project" value="InterPro"/>
</dbReference>
<dbReference type="GO" id="GO:0051082">
    <property type="term" value="F:unfolded protein binding"/>
    <property type="evidence" value="ECO:0007669"/>
    <property type="project" value="TreeGrafter"/>
</dbReference>
<dbReference type="PANTHER" id="PTHR21237">
    <property type="entry name" value="GRPE PROTEIN"/>
    <property type="match status" value="1"/>
</dbReference>
<comment type="function">
    <text evidence="3 4">Participates actively in the response to hyperosmotic and heat shock by preventing the aggregation of stress-denatured proteins, in association with DnaK and GrpE. It is the nucleotide exchange factor for DnaK and may function as a thermosensor. Unfolded proteins bind initially to DnaJ; upon interaction with the DnaJ-bound protein, DnaK hydrolyzes its bound ATP, resulting in the formation of a stable complex. GrpE releases ADP from DnaK; ATP binding to DnaK triggers the release of the substrate protein, thus completing the reaction cycle. Several rounds of ATP-dependent interactions between DnaJ, DnaK and GrpE are required for fully efficient folding.</text>
</comment>
<evidence type="ECO:0000256" key="5">
    <source>
        <dbReference type="RuleBase" id="RU004478"/>
    </source>
</evidence>
<keyword evidence="6" id="KW-0175">Coiled coil</keyword>
<comment type="similarity">
    <text evidence="1 3 5">Belongs to the GrpE family.</text>
</comment>
<dbReference type="GO" id="GO:0005737">
    <property type="term" value="C:cytoplasm"/>
    <property type="evidence" value="ECO:0007669"/>
    <property type="project" value="UniProtKB-SubCell"/>
</dbReference>
<comment type="subcellular location">
    <subcellularLocation>
        <location evidence="3">Cytoplasm</location>
    </subcellularLocation>
</comment>
<proteinExistence type="inferred from homology"/>
<name>A0A2H0C1V4_9BACT</name>
<comment type="caution">
    <text evidence="7">The sequence shown here is derived from an EMBL/GenBank/DDBJ whole genome shotgun (WGS) entry which is preliminary data.</text>
</comment>
<protein>
    <recommendedName>
        <fullName evidence="3 4">Protein GrpE</fullName>
    </recommendedName>
    <alternativeName>
        <fullName evidence="3">HSP-70 cofactor</fullName>
    </alternativeName>
</protein>
<dbReference type="Gene3D" id="2.30.22.10">
    <property type="entry name" value="Head domain of nucleotide exchange factor GrpE"/>
    <property type="match status" value="1"/>
</dbReference>
<dbReference type="EMBL" id="PCTC01000002">
    <property type="protein sequence ID" value="PIP63892.1"/>
    <property type="molecule type" value="Genomic_DNA"/>
</dbReference>
<keyword evidence="3 4" id="KW-0346">Stress response</keyword>
<dbReference type="PROSITE" id="PS01071">
    <property type="entry name" value="GRPE"/>
    <property type="match status" value="1"/>
</dbReference>
<dbReference type="SUPFAM" id="SSF58014">
    <property type="entry name" value="Coiled-coil domain of nucleotide exchange factor GrpE"/>
    <property type="match status" value="1"/>
</dbReference>
<evidence type="ECO:0000256" key="3">
    <source>
        <dbReference type="HAMAP-Rule" id="MF_01151"/>
    </source>
</evidence>
<comment type="subunit">
    <text evidence="3">Homodimer.</text>
</comment>
<dbReference type="GO" id="GO:0006457">
    <property type="term" value="P:protein folding"/>
    <property type="evidence" value="ECO:0007669"/>
    <property type="project" value="InterPro"/>
</dbReference>
<sequence length="165" mass="19201">MDNKKTKTDQKKAQILPEIEKLNQEIVLLKQQVDEFKNKYLRAIADYQNLEKRVSEERFELMKMANKNLLVKILPFLDNLEKAELFIKDPGLKISKDHFMQILKEAGLQEIEILNKDYDPVTAEAVELIPGKDENKVVEVLRKGYMFGENIIRVAQVKVSKKISN</sequence>
<gene>
    <name evidence="3 7" type="primary">grpE</name>
    <name evidence="7" type="ORF">COW97_00045</name>
</gene>
<dbReference type="InterPro" id="IPR000740">
    <property type="entry name" value="GrpE"/>
</dbReference>
<dbReference type="GO" id="GO:0000774">
    <property type="term" value="F:adenyl-nucleotide exchange factor activity"/>
    <property type="evidence" value="ECO:0007669"/>
    <property type="project" value="InterPro"/>
</dbReference>
<dbReference type="Pfam" id="PF01025">
    <property type="entry name" value="GrpE"/>
    <property type="match status" value="1"/>
</dbReference>
<dbReference type="Gene3D" id="3.90.20.20">
    <property type="match status" value="1"/>
</dbReference>
<dbReference type="SUPFAM" id="SSF51064">
    <property type="entry name" value="Head domain of nucleotide exchange factor GrpE"/>
    <property type="match status" value="1"/>
</dbReference>
<evidence type="ECO:0000256" key="4">
    <source>
        <dbReference type="RuleBase" id="RU000639"/>
    </source>
</evidence>
<evidence type="ECO:0000313" key="7">
    <source>
        <dbReference type="EMBL" id="PIP63892.1"/>
    </source>
</evidence>
<dbReference type="Proteomes" id="UP000229699">
    <property type="component" value="Unassembled WGS sequence"/>
</dbReference>
<dbReference type="GO" id="GO:0042803">
    <property type="term" value="F:protein homodimerization activity"/>
    <property type="evidence" value="ECO:0007669"/>
    <property type="project" value="InterPro"/>
</dbReference>